<dbReference type="Pfam" id="PF16087">
    <property type="entry name" value="DUF4817"/>
    <property type="match status" value="1"/>
</dbReference>
<dbReference type="AlphaFoldDB" id="A0A0L7QZU3"/>
<accession>A0A0L7QZU3</accession>
<feature type="domain" description="DUF4817" evidence="1">
    <location>
        <begin position="6"/>
        <end position="54"/>
    </location>
</feature>
<dbReference type="EMBL" id="KQ414675">
    <property type="protein sequence ID" value="KOC64113.1"/>
    <property type="molecule type" value="Genomic_DNA"/>
</dbReference>
<dbReference type="PANTHER" id="PTHR47326">
    <property type="entry name" value="TRANSPOSABLE ELEMENT TC3 TRANSPOSASE-LIKE PROTEIN"/>
    <property type="match status" value="1"/>
</dbReference>
<sequence length="136" mass="15722">MRYSREEKVDLIFIYHESRDCLREAILLYKDQFSHRSCPSLSSYLHLIKKLGETDSDESKKPGRVRSATHKANAVSVLAAVNVNPHVSSRQLTRESGVSQSSIVHILHSHKFHPYHISLHQEFHGRNFENCVNSWK</sequence>
<dbReference type="Proteomes" id="UP000053825">
    <property type="component" value="Unassembled WGS sequence"/>
</dbReference>
<organism evidence="2 3">
    <name type="scientific">Habropoda laboriosa</name>
    <dbReference type="NCBI Taxonomy" id="597456"/>
    <lineage>
        <taxon>Eukaryota</taxon>
        <taxon>Metazoa</taxon>
        <taxon>Ecdysozoa</taxon>
        <taxon>Arthropoda</taxon>
        <taxon>Hexapoda</taxon>
        <taxon>Insecta</taxon>
        <taxon>Pterygota</taxon>
        <taxon>Neoptera</taxon>
        <taxon>Endopterygota</taxon>
        <taxon>Hymenoptera</taxon>
        <taxon>Apocrita</taxon>
        <taxon>Aculeata</taxon>
        <taxon>Apoidea</taxon>
        <taxon>Anthophila</taxon>
        <taxon>Apidae</taxon>
        <taxon>Habropoda</taxon>
    </lineage>
</organism>
<dbReference type="STRING" id="597456.A0A0L7QZU3"/>
<evidence type="ECO:0000259" key="1">
    <source>
        <dbReference type="Pfam" id="PF16087"/>
    </source>
</evidence>
<dbReference type="InterPro" id="IPR032135">
    <property type="entry name" value="DUF4817"/>
</dbReference>
<dbReference type="PANTHER" id="PTHR47326:SF1">
    <property type="entry name" value="HTH PSQ-TYPE DOMAIN-CONTAINING PROTEIN"/>
    <property type="match status" value="1"/>
</dbReference>
<name>A0A0L7QZU3_9HYME</name>
<evidence type="ECO:0000313" key="3">
    <source>
        <dbReference type="Proteomes" id="UP000053825"/>
    </source>
</evidence>
<evidence type="ECO:0000313" key="2">
    <source>
        <dbReference type="EMBL" id="KOC64113.1"/>
    </source>
</evidence>
<reference evidence="2 3" key="1">
    <citation type="submission" date="2015-07" db="EMBL/GenBank/DDBJ databases">
        <title>The genome of Habropoda laboriosa.</title>
        <authorList>
            <person name="Pan H."/>
            <person name="Kapheim K."/>
        </authorList>
    </citation>
    <scope>NUCLEOTIDE SEQUENCE [LARGE SCALE GENOMIC DNA]</scope>
    <source>
        <strain evidence="2">0110345459</strain>
    </source>
</reference>
<gene>
    <name evidence="2" type="ORF">WH47_01681</name>
</gene>
<proteinExistence type="predicted"/>
<keyword evidence="3" id="KW-1185">Reference proteome</keyword>
<protein>
    <recommendedName>
        <fullName evidence="1">DUF4817 domain-containing protein</fullName>
    </recommendedName>
</protein>